<dbReference type="VEuPathDB" id="FungiDB:CC77DRAFT_1017844"/>
<protein>
    <submittedName>
        <fullName evidence="2">Uncharacterized protein</fullName>
    </submittedName>
</protein>
<organism evidence="2 3">
    <name type="scientific">Alternaria alternata</name>
    <name type="common">Alternaria rot fungus</name>
    <name type="synonym">Torula alternata</name>
    <dbReference type="NCBI Taxonomy" id="5599"/>
    <lineage>
        <taxon>Eukaryota</taxon>
        <taxon>Fungi</taxon>
        <taxon>Dikarya</taxon>
        <taxon>Ascomycota</taxon>
        <taxon>Pezizomycotina</taxon>
        <taxon>Dothideomycetes</taxon>
        <taxon>Pleosporomycetidae</taxon>
        <taxon>Pleosporales</taxon>
        <taxon>Pleosporineae</taxon>
        <taxon>Pleosporaceae</taxon>
        <taxon>Alternaria</taxon>
        <taxon>Alternaria sect. Alternaria</taxon>
        <taxon>Alternaria alternata complex</taxon>
    </lineage>
</organism>
<sequence length="197" mass="21929">MSSKRFSSRSALRSSLGLLVGSFHAIITVKVGIINQQLHIRLYSPLNLLLVKVSTYFIKEQESNPHKESEMSYPPNSAVVIRRSPQHGIHITKTCSSGPSLSPSSPSPETSHSWPSISTSAHTIICAEAYCNNMIDVVPHYFNTGISGIDSRVYIKARCKECEPPVTVPTWWVGHSKAKQEEQKWDEASSDDWADDF</sequence>
<evidence type="ECO:0000256" key="1">
    <source>
        <dbReference type="SAM" id="MobiDB-lite"/>
    </source>
</evidence>
<dbReference type="Proteomes" id="UP000077248">
    <property type="component" value="Unassembled WGS sequence"/>
</dbReference>
<gene>
    <name evidence="2" type="ORF">CC77DRAFT_1017844</name>
</gene>
<name>A0A177DW31_ALTAL</name>
<feature type="compositionally biased region" description="Low complexity" evidence="1">
    <location>
        <begin position="96"/>
        <end position="115"/>
    </location>
</feature>
<dbReference type="EMBL" id="KV441473">
    <property type="protein sequence ID" value="OAG23009.1"/>
    <property type="molecule type" value="Genomic_DNA"/>
</dbReference>
<accession>A0A177DW31</accession>
<dbReference type="KEGG" id="aalt:CC77DRAFT_1017844"/>
<reference evidence="2 3" key="1">
    <citation type="submission" date="2016-05" db="EMBL/GenBank/DDBJ databases">
        <title>Comparative analysis of secretome profiles of manganese(II)-oxidizing ascomycete fungi.</title>
        <authorList>
            <consortium name="DOE Joint Genome Institute"/>
            <person name="Zeiner C.A."/>
            <person name="Purvine S.O."/>
            <person name="Zink E.M."/>
            <person name="Wu S."/>
            <person name="Pasa-Tolic L."/>
            <person name="Chaput D.L."/>
            <person name="Haridas S."/>
            <person name="Grigoriev I.V."/>
            <person name="Santelli C.M."/>
            <person name="Hansel C.M."/>
        </authorList>
    </citation>
    <scope>NUCLEOTIDE SEQUENCE [LARGE SCALE GENOMIC DNA]</scope>
    <source>
        <strain evidence="2 3">SRC1lrK2f</strain>
    </source>
</reference>
<evidence type="ECO:0000313" key="2">
    <source>
        <dbReference type="EMBL" id="OAG23009.1"/>
    </source>
</evidence>
<dbReference type="GeneID" id="29110079"/>
<evidence type="ECO:0000313" key="3">
    <source>
        <dbReference type="Proteomes" id="UP000077248"/>
    </source>
</evidence>
<dbReference type="RefSeq" id="XP_018388430.1">
    <property type="nucleotide sequence ID" value="XM_018524485.1"/>
</dbReference>
<dbReference type="AlphaFoldDB" id="A0A177DW31"/>
<proteinExistence type="predicted"/>
<keyword evidence="3" id="KW-1185">Reference proteome</keyword>
<feature type="region of interest" description="Disordered" evidence="1">
    <location>
        <begin position="93"/>
        <end position="115"/>
    </location>
</feature>